<accession>A0AAQ3NZI5</accession>
<dbReference type="InterPro" id="IPR057135">
    <property type="entry name" value="At4g27190-like_LRR"/>
</dbReference>
<evidence type="ECO:0000259" key="2">
    <source>
        <dbReference type="Pfam" id="PF23247"/>
    </source>
</evidence>
<proteinExistence type="predicted"/>
<dbReference type="InterPro" id="IPR032675">
    <property type="entry name" value="LRR_dom_sf"/>
</dbReference>
<dbReference type="Gene3D" id="3.80.10.10">
    <property type="entry name" value="Ribonuclease Inhibitor"/>
    <property type="match status" value="3"/>
</dbReference>
<keyword evidence="4" id="KW-1185">Reference proteome</keyword>
<dbReference type="PANTHER" id="PTHR33463">
    <property type="entry name" value="NB-ARC DOMAIN-CONTAINING PROTEIN-RELATED"/>
    <property type="match status" value="1"/>
</dbReference>
<sequence>MCHRLKNLYSFDMVKFPIGAHTCEISECNSYMDIFLSSLEIIEVSECESLKEIFQIPKHCGKVEFLKLHTLTLRLLPLFECFYTEVEKFCWSHLRKAQTTIRGHKELTSEEDKQRDEEPPLFGELVEIPNLETLNLSSLNIQKIWSDQHSSSFIFQNLIKLVVKDCDKLTYLCSLSMARSLKKLKSLVISECPVMEKIFETEINSADKVCIFPRLEEIHLSKMNKLTDMWQTKVSVDSFCSLISVKIEECNKLDKIFPSHMEGWFESLENLKVYRCQSIEVIFEINNSQEIDEFGGIDTNLQVILLEDLPKLKQLWSIDPNRILNFKNLKTIEVGGCDELKNLFPVSVAKDVPNLEHISVLYCDKMEEIVASQDASEDLLVFPELTSVRLHRLLNLKYFYKRKYPIKCPKLKELSVRNCVKLNTFLKDIIKRTNKEEIFVFSIEE</sequence>
<evidence type="ECO:0000313" key="4">
    <source>
        <dbReference type="Proteomes" id="UP001374535"/>
    </source>
</evidence>
<dbReference type="PANTHER" id="PTHR33463:SF209">
    <property type="entry name" value="DISEASE RESISTANCE PROTEIN RPS2-LIKE"/>
    <property type="match status" value="1"/>
</dbReference>
<dbReference type="SUPFAM" id="SSF52058">
    <property type="entry name" value="L domain-like"/>
    <property type="match status" value="1"/>
</dbReference>
<dbReference type="Proteomes" id="UP001374535">
    <property type="component" value="Chromosome 3"/>
</dbReference>
<keyword evidence="1" id="KW-0611">Plant defense</keyword>
<name>A0AAQ3NZI5_VIGMU</name>
<dbReference type="AlphaFoldDB" id="A0AAQ3NZI5"/>
<dbReference type="EMBL" id="CP144698">
    <property type="protein sequence ID" value="WVZ17802.1"/>
    <property type="molecule type" value="Genomic_DNA"/>
</dbReference>
<dbReference type="InterPro" id="IPR050905">
    <property type="entry name" value="Plant_NBS-LRR"/>
</dbReference>
<dbReference type="Pfam" id="PF23247">
    <property type="entry name" value="LRR_RPS2"/>
    <property type="match status" value="1"/>
</dbReference>
<feature type="domain" description="Disease resistance protein At4g27190-like leucine-rich repeats" evidence="2">
    <location>
        <begin position="215"/>
        <end position="364"/>
    </location>
</feature>
<evidence type="ECO:0000313" key="3">
    <source>
        <dbReference type="EMBL" id="WVZ17802.1"/>
    </source>
</evidence>
<feature type="non-terminal residue" evidence="3">
    <location>
        <position position="1"/>
    </location>
</feature>
<reference evidence="3 4" key="1">
    <citation type="journal article" date="2023" name="Life. Sci Alliance">
        <title>Evolutionary insights into 3D genome organization and epigenetic landscape of Vigna mungo.</title>
        <authorList>
            <person name="Junaid A."/>
            <person name="Singh B."/>
            <person name="Bhatia S."/>
        </authorList>
    </citation>
    <scope>NUCLEOTIDE SEQUENCE [LARGE SCALE GENOMIC DNA]</scope>
    <source>
        <strain evidence="3">Urdbean</strain>
    </source>
</reference>
<evidence type="ECO:0000256" key="1">
    <source>
        <dbReference type="ARBA" id="ARBA00022821"/>
    </source>
</evidence>
<protein>
    <recommendedName>
        <fullName evidence="2">Disease resistance protein At4g27190-like leucine-rich repeats domain-containing protein</fullName>
    </recommendedName>
</protein>
<gene>
    <name evidence="3" type="ORF">V8G54_010784</name>
</gene>
<organism evidence="3 4">
    <name type="scientific">Vigna mungo</name>
    <name type="common">Black gram</name>
    <name type="synonym">Phaseolus mungo</name>
    <dbReference type="NCBI Taxonomy" id="3915"/>
    <lineage>
        <taxon>Eukaryota</taxon>
        <taxon>Viridiplantae</taxon>
        <taxon>Streptophyta</taxon>
        <taxon>Embryophyta</taxon>
        <taxon>Tracheophyta</taxon>
        <taxon>Spermatophyta</taxon>
        <taxon>Magnoliopsida</taxon>
        <taxon>eudicotyledons</taxon>
        <taxon>Gunneridae</taxon>
        <taxon>Pentapetalae</taxon>
        <taxon>rosids</taxon>
        <taxon>fabids</taxon>
        <taxon>Fabales</taxon>
        <taxon>Fabaceae</taxon>
        <taxon>Papilionoideae</taxon>
        <taxon>50 kb inversion clade</taxon>
        <taxon>NPAAA clade</taxon>
        <taxon>indigoferoid/millettioid clade</taxon>
        <taxon>Phaseoleae</taxon>
        <taxon>Vigna</taxon>
    </lineage>
</organism>